<dbReference type="GeneID" id="36288633"/>
<feature type="compositionally biased region" description="Polar residues" evidence="1">
    <location>
        <begin position="431"/>
        <end position="441"/>
    </location>
</feature>
<dbReference type="EMBL" id="KV441399">
    <property type="protein sequence ID" value="OAF57794.2"/>
    <property type="molecule type" value="Genomic_DNA"/>
</dbReference>
<feature type="compositionally biased region" description="Low complexity" evidence="1">
    <location>
        <begin position="308"/>
        <end position="321"/>
    </location>
</feature>
<feature type="region of interest" description="Disordered" evidence="1">
    <location>
        <begin position="1"/>
        <end position="92"/>
    </location>
</feature>
<feature type="compositionally biased region" description="Basic and acidic residues" evidence="1">
    <location>
        <begin position="74"/>
        <end position="86"/>
    </location>
</feature>
<sequence length="1266" mass="134424">MMATEASPKNTVVAPPIAESEQSQASAATEDVSANPPTVKDGIEVERTATPPLDAADVAVTSADVSANGGSDSEAVKSKGTVEGHVRTSSTVKKPISFKAVSVNKTFLAAKGATGPTPSKAGDKGTTSSTTSSATASATLVSKPRLVAKSGNNLISASRTAAAGAGSKSGAAPDASAVWNKNRPAPTPEPKRVTDEELAQKYGIHLATRLQSDDPGRQANWADIDDDDDDWAPQSIEWSDGTKISMPQQVEDLVPELPKPAPPIAVNEAEKTASPSLPVASTMKLGSMAGGTGRGLVLKGASEKPTLVAKPPALPVPAKSPWAPLPPMDKVAPMVTDIPSQPQQAPRFGTRDPHGFDGMPSPAKEIAADDFSRSWRDGNAGVSKELYNSQSGRYEPVNDGRRGSRNETHPRQLALLQRHQETQGPAEPSAAFQTHRANLQDPSYGRRRASSNVSGGSGNYARRLSRGQESYPPQDTFGARRGSLVAVSDEPLHSPSGHPGQRPNQQQQWQSRASPVVSHASPASSLAQPAVSSTPGIPLEDEVELQKKIMRESRELARKRRLDEEAREEAERKERIRLKLEAMGPPPESKKPKKDTPKEEKSTPIQIQAREPATKSTVPPKLPISESIGEVKQYGMMKVHPPETVKAAAAPIVEPLSKEKAGGEVHINGIIPDVSSRGSLDAQALPTQSQSWHSSQNAAPDRGFPPWSNPASHPAQGRNVWGPPTNDRTLGNGTFNPELSVQSSQITPVGPGPIGPPTSNRTNGQFQGRGRDNYAQRPAPIAPPSRHQEHRPAMASGWTSGNIHSRLAEDDARILAEQEIAQASRSDELVAPIKDTWRQVTLSSDGQRQEANIPSHPIVPGASPSGAPTWSDYSVRPRHDETAQYQPMEQGGLWPHGHANETPSTSTSGALPPSRGSRFFPQVRELPRDAMAEERQYARPGSPSPPPPTMAGHPVYDGDVARPHVSLPRPPPVVKLPPAPILAPIAPPKPASFAAAAAAAGPTGSISTSPLLSRSQATNTQTTNQKSQSPTAGGWQDKINSLMGRRTSPPKSHALAVDSSSKHALDQSISQIPAATVSLPGTPAALDEENMYETKPMAEECFEEQEMGYVPTVKVPNKAPDAAFFLAAPQVKPLPRKFVVSDVTSANSLNFSPQLNNEGEIVLILLPGMEANKRVTIAHKSEPRQKSNPRRSGQGRGNSQRHGPSPHNRGGRSRDNSSTFPASSTEQGSPTTTQGTSTPHRGRGRGGLGNNWAHRSTTTPPNAINV</sequence>
<feature type="compositionally biased region" description="Low complexity" evidence="1">
    <location>
        <begin position="505"/>
        <end position="527"/>
    </location>
</feature>
<feature type="compositionally biased region" description="Low complexity" evidence="1">
    <location>
        <begin position="54"/>
        <end position="67"/>
    </location>
</feature>
<feature type="region of interest" description="Disordered" evidence="1">
    <location>
        <begin position="1176"/>
        <end position="1266"/>
    </location>
</feature>
<feature type="region of interest" description="Disordered" evidence="1">
    <location>
        <begin position="109"/>
        <end position="140"/>
    </location>
</feature>
<organism evidence="2">
    <name type="scientific">Pseudogymnoascus destructans</name>
    <dbReference type="NCBI Taxonomy" id="655981"/>
    <lineage>
        <taxon>Eukaryota</taxon>
        <taxon>Fungi</taxon>
        <taxon>Dikarya</taxon>
        <taxon>Ascomycota</taxon>
        <taxon>Pezizomycotina</taxon>
        <taxon>Leotiomycetes</taxon>
        <taxon>Thelebolales</taxon>
        <taxon>Thelebolaceae</taxon>
        <taxon>Pseudogymnoascus</taxon>
    </lineage>
</organism>
<feature type="compositionally biased region" description="Polar residues" evidence="1">
    <location>
        <begin position="685"/>
        <end position="698"/>
    </location>
</feature>
<dbReference type="OrthoDB" id="5416983at2759"/>
<accession>A0A177A9L8</accession>
<name>A0A177A9L8_9PEZI</name>
<feature type="compositionally biased region" description="Basic and acidic residues" evidence="1">
    <location>
        <begin position="544"/>
        <end position="580"/>
    </location>
</feature>
<dbReference type="eggNOG" id="ENOG502RY1C">
    <property type="taxonomic scope" value="Eukaryota"/>
</dbReference>
<proteinExistence type="predicted"/>
<feature type="region of interest" description="Disordered" evidence="1">
    <location>
        <begin position="934"/>
        <end position="963"/>
    </location>
</feature>
<feature type="region of interest" description="Disordered" evidence="1">
    <location>
        <begin position="888"/>
        <end position="919"/>
    </location>
</feature>
<feature type="compositionally biased region" description="Polar residues" evidence="1">
    <location>
        <begin position="841"/>
        <end position="852"/>
    </location>
</feature>
<feature type="region of interest" description="Disordered" evidence="1">
    <location>
        <begin position="208"/>
        <end position="232"/>
    </location>
</feature>
<dbReference type="RefSeq" id="XP_024323080.1">
    <property type="nucleotide sequence ID" value="XM_024469188.1"/>
</dbReference>
<feature type="compositionally biased region" description="Basic and acidic residues" evidence="1">
    <location>
        <begin position="396"/>
        <end position="410"/>
    </location>
</feature>
<reference evidence="2" key="1">
    <citation type="submission" date="2016-03" db="EMBL/GenBank/DDBJ databases">
        <title>Updated assembly of Pseudogymnoascus destructans, the fungus causing white-nose syndrome of bats.</title>
        <authorList>
            <person name="Palmer J.M."/>
            <person name="Drees K.P."/>
            <person name="Foster J.T."/>
            <person name="Lindner D.L."/>
        </authorList>
    </citation>
    <scope>NUCLEOTIDE SEQUENCE [LARGE SCALE GENOMIC DNA]</scope>
    <source>
        <strain evidence="2">20631-21</strain>
    </source>
</reference>
<feature type="compositionally biased region" description="Polar residues" evidence="1">
    <location>
        <begin position="726"/>
        <end position="745"/>
    </location>
</feature>
<feature type="compositionally biased region" description="Low complexity" evidence="1">
    <location>
        <begin position="1223"/>
        <end position="1239"/>
    </location>
</feature>
<dbReference type="AlphaFoldDB" id="A0A177A9L8"/>
<feature type="compositionally biased region" description="Low complexity" evidence="1">
    <location>
        <begin position="126"/>
        <end position="139"/>
    </location>
</feature>
<feature type="region of interest" description="Disordered" evidence="1">
    <location>
        <begin position="158"/>
        <end position="194"/>
    </location>
</feature>
<dbReference type="Proteomes" id="UP000077154">
    <property type="component" value="Unassembled WGS sequence"/>
</dbReference>
<evidence type="ECO:0000256" key="1">
    <source>
        <dbReference type="SAM" id="MobiDB-lite"/>
    </source>
</evidence>
<feature type="compositionally biased region" description="Basic and acidic residues" evidence="1">
    <location>
        <begin position="366"/>
        <end position="376"/>
    </location>
</feature>
<evidence type="ECO:0000313" key="2">
    <source>
        <dbReference type="EMBL" id="OAF57794.2"/>
    </source>
</evidence>
<feature type="region of interest" description="Disordered" evidence="1">
    <location>
        <begin position="841"/>
        <end position="874"/>
    </location>
</feature>
<feature type="region of interest" description="Disordered" evidence="1">
    <location>
        <begin position="1001"/>
        <end position="1062"/>
    </location>
</feature>
<gene>
    <name evidence="2" type="ORF">VC83_05568</name>
</gene>
<feature type="compositionally biased region" description="Polar residues" evidence="1">
    <location>
        <begin position="1253"/>
        <end position="1266"/>
    </location>
</feature>
<feature type="compositionally biased region" description="Basic and acidic residues" evidence="1">
    <location>
        <begin position="588"/>
        <end position="602"/>
    </location>
</feature>
<feature type="compositionally biased region" description="Low complexity" evidence="1">
    <location>
        <begin position="1013"/>
        <end position="1029"/>
    </location>
</feature>
<feature type="region of interest" description="Disordered" evidence="1">
    <location>
        <begin position="679"/>
        <end position="799"/>
    </location>
</feature>
<feature type="compositionally biased region" description="Low complexity" evidence="1">
    <location>
        <begin position="158"/>
        <end position="177"/>
    </location>
</feature>
<dbReference type="VEuPathDB" id="FungiDB:GMDG_03762"/>
<protein>
    <submittedName>
        <fullName evidence="2">Uncharacterized protein</fullName>
    </submittedName>
</protein>
<feature type="compositionally biased region" description="Low complexity" evidence="1">
    <location>
        <begin position="18"/>
        <end position="28"/>
    </location>
</feature>
<feature type="region of interest" description="Disordered" evidence="1">
    <location>
        <begin position="308"/>
        <end position="624"/>
    </location>
</feature>